<evidence type="ECO:0000313" key="2">
    <source>
        <dbReference type="Proteomes" id="UP001241605"/>
    </source>
</evidence>
<reference evidence="1 2" key="1">
    <citation type="submission" date="2023-05" db="EMBL/GenBank/DDBJ databases">
        <title>YMD87, complete Genome.</title>
        <authorList>
            <person name="Zhang J."/>
            <person name="Xu X."/>
        </authorList>
    </citation>
    <scope>NUCLEOTIDE SEQUENCE [LARGE SCALE GENOMIC DNA]</scope>
    <source>
        <strain evidence="1 2">YMD87</strain>
    </source>
</reference>
<dbReference type="EMBL" id="CP124616">
    <property type="protein sequence ID" value="WGW05300.1"/>
    <property type="molecule type" value="Genomic_DNA"/>
</dbReference>
<evidence type="ECO:0008006" key="3">
    <source>
        <dbReference type="Google" id="ProtNLM"/>
    </source>
</evidence>
<proteinExistence type="predicted"/>
<evidence type="ECO:0000313" key="1">
    <source>
        <dbReference type="EMBL" id="WGW05300.1"/>
    </source>
</evidence>
<dbReference type="Gene3D" id="3.40.30.10">
    <property type="entry name" value="Glutaredoxin"/>
    <property type="match status" value="1"/>
</dbReference>
<dbReference type="Proteomes" id="UP001241605">
    <property type="component" value="Chromosome"/>
</dbReference>
<dbReference type="InterPro" id="IPR036249">
    <property type="entry name" value="Thioredoxin-like_sf"/>
</dbReference>
<protein>
    <recommendedName>
        <fullName evidence="3">DsbA family protein</fullName>
    </recommendedName>
</protein>
<sequence length="63" mass="6924">MTRITILHYLFDPLCGWCYGASATIGKLAKHPHIDLRPHATGLFAGRGARPMKSFAAQAWAND</sequence>
<gene>
    <name evidence="1" type="ORF">QF118_07070</name>
</gene>
<accession>A0ABY8QL02</accession>
<name>A0ABY8QL02_9RHOB</name>
<organism evidence="1 2">
    <name type="scientific">Tropicibacter oceani</name>
    <dbReference type="NCBI Taxonomy" id="3058420"/>
    <lineage>
        <taxon>Bacteria</taxon>
        <taxon>Pseudomonadati</taxon>
        <taxon>Pseudomonadota</taxon>
        <taxon>Alphaproteobacteria</taxon>
        <taxon>Rhodobacterales</taxon>
        <taxon>Roseobacteraceae</taxon>
        <taxon>Tropicibacter</taxon>
    </lineage>
</organism>
<dbReference type="SUPFAM" id="SSF52833">
    <property type="entry name" value="Thioredoxin-like"/>
    <property type="match status" value="1"/>
</dbReference>
<keyword evidence="2" id="KW-1185">Reference proteome</keyword>
<dbReference type="RefSeq" id="WP_282301926.1">
    <property type="nucleotide sequence ID" value="NZ_CP124616.1"/>
</dbReference>